<dbReference type="GO" id="GO:0097347">
    <property type="term" value="C:TAM protein secretion complex"/>
    <property type="evidence" value="ECO:0007669"/>
    <property type="project" value="TreeGrafter"/>
</dbReference>
<keyword evidence="6" id="KW-0732">Signal</keyword>
<feature type="domain" description="Bacterial surface antigen (D15)" evidence="11">
    <location>
        <begin position="275"/>
        <end position="507"/>
    </location>
</feature>
<evidence type="ECO:0000313" key="15">
    <source>
        <dbReference type="Proteomes" id="UP000002770"/>
    </source>
</evidence>
<evidence type="ECO:0000256" key="1">
    <source>
        <dbReference type="ARBA" id="ARBA00004442"/>
    </source>
</evidence>
<evidence type="ECO:0000256" key="2">
    <source>
        <dbReference type="ARBA" id="ARBA00010248"/>
    </source>
</evidence>
<evidence type="ECO:0000313" key="14">
    <source>
        <dbReference type="EMBL" id="EHL31628.1"/>
    </source>
</evidence>
<dbReference type="eggNOG" id="COG0729">
    <property type="taxonomic scope" value="Bacteria"/>
</dbReference>
<dbReference type="AlphaFoldDB" id="G9EM28"/>
<comment type="similarity">
    <text evidence="2">Belongs to the TamA family.</text>
</comment>
<accession>G9EM28</accession>
<gene>
    <name evidence="14" type="ORF">LDG_6290</name>
</gene>
<keyword evidence="4" id="KW-1134">Transmembrane beta strand</keyword>
<keyword evidence="7" id="KW-0472">Membrane</keyword>
<reference evidence="14 15" key="1">
    <citation type="journal article" date="2011" name="BMC Genomics">
        <title>Insight into cross-talk between intra-amoebal pathogens.</title>
        <authorList>
            <person name="Gimenez G."/>
            <person name="Bertelli C."/>
            <person name="Moliner C."/>
            <person name="Robert C."/>
            <person name="Raoult D."/>
            <person name="Fournier P.E."/>
            <person name="Greub G."/>
        </authorList>
    </citation>
    <scope>NUCLEOTIDE SEQUENCE [LARGE SCALE GENOMIC DNA]</scope>
    <source>
        <strain evidence="14 15">LLAP12</strain>
    </source>
</reference>
<sequence>MHELEQLKPLTTFTPEELREQVNHALQPFGYFKAKVSIQFPSTQKLTITINPGPQIIISRLTIELIGEGTQNPTLHTALKNIPLKLGAPFLTESYNQTKQSLVDTAESLGYMHANFKKNDILIDEARYTVEITLIFDTGPLYYFGQVQFDPTYISPKLLHRYVPFQAGQSYSGDKILQFNTNLANSGYFSSVVVKPQISDASTVPVHVHVKPVPKYSYTLGAGYGTDTGVRGRAALHVIPVNKRGHKFNALAQGSFIQNALQAQYVIPGTNPITDQYSLTGNYSNLNYSAGYSNAWLLSLAQQHHVTNYKRMLSLNGLYEGFHYTLQDNTKQFLFYPRATLSFLKTQGLLFSPSGYNITINGLAADKVALSTINFAQLSIDAKAALRIEPWRLRLYGHALQGFTAISNISQQPLSLALLLGGTDNLKAYSFNSIGPGRILSYVGFEIQKETKKNWYVIGFYDAGNVYNPGPRAFQYDVGAGLMWVSPIGPIKVGLAQAINNHWQRTSNGSRLVISMGPDL</sequence>
<evidence type="ECO:0000256" key="9">
    <source>
        <dbReference type="ARBA" id="ARBA00033063"/>
    </source>
</evidence>
<dbReference type="Gene3D" id="3.10.20.310">
    <property type="entry name" value="membrane protein fhac"/>
    <property type="match status" value="3"/>
</dbReference>
<dbReference type="InterPro" id="IPR010827">
    <property type="entry name" value="BamA/TamA_POTRA"/>
</dbReference>
<evidence type="ECO:0000256" key="4">
    <source>
        <dbReference type="ARBA" id="ARBA00022452"/>
    </source>
</evidence>
<evidence type="ECO:0000256" key="10">
    <source>
        <dbReference type="ARBA" id="ARBA00093548"/>
    </source>
</evidence>
<evidence type="ECO:0000259" key="13">
    <source>
        <dbReference type="Pfam" id="PF17243"/>
    </source>
</evidence>
<proteinExistence type="inferred from homology"/>
<dbReference type="InterPro" id="IPR035243">
    <property type="entry name" value="TamA_POTRA_Dom_1"/>
</dbReference>
<dbReference type="PANTHER" id="PTHR12815">
    <property type="entry name" value="SORTING AND ASSEMBLY MACHINERY SAMM50 PROTEIN FAMILY MEMBER"/>
    <property type="match status" value="1"/>
</dbReference>
<evidence type="ECO:0000256" key="7">
    <source>
        <dbReference type="ARBA" id="ARBA00023136"/>
    </source>
</evidence>
<keyword evidence="5" id="KW-0812">Transmembrane</keyword>
<feature type="domain" description="POTRA" evidence="12">
    <location>
        <begin position="142"/>
        <end position="211"/>
    </location>
</feature>
<dbReference type="Gene3D" id="2.40.160.50">
    <property type="entry name" value="membrane protein fhac: a member of the omp85/tpsb transporter family"/>
    <property type="match status" value="1"/>
</dbReference>
<organism evidence="14 15">
    <name type="scientific">Legionella drancourtii LLAP12</name>
    <dbReference type="NCBI Taxonomy" id="658187"/>
    <lineage>
        <taxon>Bacteria</taxon>
        <taxon>Pseudomonadati</taxon>
        <taxon>Pseudomonadota</taxon>
        <taxon>Gammaproteobacteria</taxon>
        <taxon>Legionellales</taxon>
        <taxon>Legionellaceae</taxon>
        <taxon>Legionella</taxon>
    </lineage>
</organism>
<dbReference type="InterPro" id="IPR039910">
    <property type="entry name" value="D15-like"/>
</dbReference>
<dbReference type="InParanoid" id="G9EM28"/>
<protein>
    <recommendedName>
        <fullName evidence="3">Translocation and assembly module subunit TamA</fullName>
    </recommendedName>
    <alternativeName>
        <fullName evidence="9">Autotransporter assembly factor TamA</fullName>
    </alternativeName>
</protein>
<dbReference type="GO" id="GO:0009306">
    <property type="term" value="P:protein secretion"/>
    <property type="evidence" value="ECO:0007669"/>
    <property type="project" value="TreeGrafter"/>
</dbReference>
<dbReference type="InterPro" id="IPR000184">
    <property type="entry name" value="Bac_surfAg_D15"/>
</dbReference>
<dbReference type="Pfam" id="PF07244">
    <property type="entry name" value="POTRA"/>
    <property type="match status" value="1"/>
</dbReference>
<comment type="subunit">
    <text evidence="10">Interacts with TamB to form the translocation and assembly module (TAM).</text>
</comment>
<comment type="subcellular location">
    <subcellularLocation>
        <location evidence="1">Cell outer membrane</location>
    </subcellularLocation>
</comment>
<dbReference type="Pfam" id="PF01103">
    <property type="entry name" value="Omp85"/>
    <property type="match status" value="1"/>
</dbReference>
<evidence type="ECO:0000256" key="6">
    <source>
        <dbReference type="ARBA" id="ARBA00022729"/>
    </source>
</evidence>
<feature type="domain" description="TamA POTRA" evidence="13">
    <location>
        <begin position="16"/>
        <end position="52"/>
    </location>
</feature>
<evidence type="ECO:0000256" key="8">
    <source>
        <dbReference type="ARBA" id="ARBA00023237"/>
    </source>
</evidence>
<dbReference type="STRING" id="658187.LDG_6290"/>
<dbReference type="Proteomes" id="UP000002770">
    <property type="component" value="Unassembled WGS sequence"/>
</dbReference>
<evidence type="ECO:0000259" key="11">
    <source>
        <dbReference type="Pfam" id="PF01103"/>
    </source>
</evidence>
<keyword evidence="8" id="KW-0998">Cell outer membrane</keyword>
<dbReference type="HOGENOM" id="CLU_018618_1_0_6"/>
<evidence type="ECO:0000259" key="12">
    <source>
        <dbReference type="Pfam" id="PF07244"/>
    </source>
</evidence>
<dbReference type="Pfam" id="PF17243">
    <property type="entry name" value="POTRA_TamA_1"/>
    <property type="match status" value="1"/>
</dbReference>
<dbReference type="PANTHER" id="PTHR12815:SF47">
    <property type="entry name" value="TRANSLOCATION AND ASSEMBLY MODULE SUBUNIT TAMA"/>
    <property type="match status" value="1"/>
</dbReference>
<evidence type="ECO:0000256" key="5">
    <source>
        <dbReference type="ARBA" id="ARBA00022692"/>
    </source>
</evidence>
<dbReference type="FunCoup" id="G9EM28">
    <property type="interactions" value="73"/>
</dbReference>
<evidence type="ECO:0000256" key="3">
    <source>
        <dbReference type="ARBA" id="ARBA00015419"/>
    </source>
</evidence>
<dbReference type="EMBL" id="JH413811">
    <property type="protein sequence ID" value="EHL31628.1"/>
    <property type="molecule type" value="Genomic_DNA"/>
</dbReference>
<name>G9EM28_9GAMM</name>
<dbReference type="GO" id="GO:0009279">
    <property type="term" value="C:cell outer membrane"/>
    <property type="evidence" value="ECO:0007669"/>
    <property type="project" value="UniProtKB-SubCell"/>
</dbReference>
<keyword evidence="15" id="KW-1185">Reference proteome</keyword>